<evidence type="ECO:0000313" key="3">
    <source>
        <dbReference type="Proteomes" id="UP001597083"/>
    </source>
</evidence>
<reference evidence="3" key="1">
    <citation type="journal article" date="2019" name="Int. J. Syst. Evol. Microbiol.">
        <title>The Global Catalogue of Microorganisms (GCM) 10K type strain sequencing project: providing services to taxonomists for standard genome sequencing and annotation.</title>
        <authorList>
            <consortium name="The Broad Institute Genomics Platform"/>
            <consortium name="The Broad Institute Genome Sequencing Center for Infectious Disease"/>
            <person name="Wu L."/>
            <person name="Ma J."/>
        </authorList>
    </citation>
    <scope>NUCLEOTIDE SEQUENCE [LARGE SCALE GENOMIC DNA]</scope>
    <source>
        <strain evidence="3">JCM 31696</strain>
    </source>
</reference>
<feature type="non-terminal residue" evidence="2">
    <location>
        <position position="87"/>
    </location>
</feature>
<protein>
    <submittedName>
        <fullName evidence="2">MlaD family protein</fullName>
    </submittedName>
</protein>
<evidence type="ECO:0000313" key="2">
    <source>
        <dbReference type="EMBL" id="MFD0853320.1"/>
    </source>
</evidence>
<dbReference type="Pfam" id="PF02470">
    <property type="entry name" value="MlaD"/>
    <property type="match status" value="1"/>
</dbReference>
<comment type="caution">
    <text evidence="2">The sequence shown here is derived from an EMBL/GenBank/DDBJ whole genome shotgun (WGS) entry which is preliminary data.</text>
</comment>
<proteinExistence type="predicted"/>
<accession>A0ABW3CHB5</accession>
<name>A0ABW3CHB5_9ACTN</name>
<dbReference type="Proteomes" id="UP001597083">
    <property type="component" value="Unassembled WGS sequence"/>
</dbReference>
<keyword evidence="3" id="KW-1185">Reference proteome</keyword>
<feature type="domain" description="Mce/MlaD" evidence="1">
    <location>
        <begin position="38"/>
        <end position="84"/>
    </location>
</feature>
<evidence type="ECO:0000259" key="1">
    <source>
        <dbReference type="Pfam" id="PF02470"/>
    </source>
</evidence>
<dbReference type="EMBL" id="JBHTIR010002064">
    <property type="protein sequence ID" value="MFD0853320.1"/>
    <property type="molecule type" value="Genomic_DNA"/>
</dbReference>
<organism evidence="2 3">
    <name type="scientific">Actinomadura adrarensis</name>
    <dbReference type="NCBI Taxonomy" id="1819600"/>
    <lineage>
        <taxon>Bacteria</taxon>
        <taxon>Bacillati</taxon>
        <taxon>Actinomycetota</taxon>
        <taxon>Actinomycetes</taxon>
        <taxon>Streptosporangiales</taxon>
        <taxon>Thermomonosporaceae</taxon>
        <taxon>Actinomadura</taxon>
    </lineage>
</organism>
<dbReference type="InterPro" id="IPR003399">
    <property type="entry name" value="Mce/MlaD"/>
</dbReference>
<sequence>MTPRIVTNLVFFAVLGLVLVIWALSSIISVDAVRRPFVVTADFASSPGLRQDQEVAYLGVRIGSVGDVELRPGHVEVQLKLDRGTRV</sequence>
<gene>
    <name evidence="2" type="ORF">ACFQ07_13850</name>
</gene>